<keyword evidence="3 7" id="KW-1003">Cell membrane</keyword>
<dbReference type="InterPro" id="IPR015414">
    <property type="entry name" value="TMEM64"/>
</dbReference>
<dbReference type="PANTHER" id="PTHR12677">
    <property type="entry name" value="GOLGI APPARATUS MEMBRANE PROTEIN TVP38-RELATED"/>
    <property type="match status" value="1"/>
</dbReference>
<dbReference type="PANTHER" id="PTHR12677:SF59">
    <property type="entry name" value="GOLGI APPARATUS MEMBRANE PROTEIN TVP38-RELATED"/>
    <property type="match status" value="1"/>
</dbReference>
<feature type="transmembrane region" description="Helical" evidence="7">
    <location>
        <begin position="49"/>
        <end position="71"/>
    </location>
</feature>
<reference evidence="11" key="1">
    <citation type="submission" date="2018-07" db="EMBL/GenBank/DDBJ databases">
        <title>Streptacidiphilus bronchialis DSM 106435 chromosome.</title>
        <authorList>
            <person name="Batra D."/>
            <person name="Gulvik C.A."/>
        </authorList>
    </citation>
    <scope>NUCLEOTIDE SEQUENCE [LARGE SCALE GENOMIC DNA]</scope>
    <source>
        <strain evidence="11">DSM 106435</strain>
    </source>
</reference>
<evidence type="ECO:0000259" key="9">
    <source>
        <dbReference type="Pfam" id="PF09335"/>
    </source>
</evidence>
<dbReference type="OrthoDB" id="4143972at2"/>
<evidence type="ECO:0000256" key="8">
    <source>
        <dbReference type="SAM" id="MobiDB-lite"/>
    </source>
</evidence>
<keyword evidence="4 7" id="KW-0812">Transmembrane</keyword>
<evidence type="ECO:0000256" key="4">
    <source>
        <dbReference type="ARBA" id="ARBA00022692"/>
    </source>
</evidence>
<evidence type="ECO:0000313" key="10">
    <source>
        <dbReference type="EMBL" id="AXI76456.1"/>
    </source>
</evidence>
<feature type="transmembrane region" description="Helical" evidence="7">
    <location>
        <begin position="199"/>
        <end position="218"/>
    </location>
</feature>
<dbReference type="KEGG" id="stri:C7M71_002165"/>
<evidence type="ECO:0000256" key="3">
    <source>
        <dbReference type="ARBA" id="ARBA00022475"/>
    </source>
</evidence>
<keyword evidence="5 7" id="KW-1133">Transmembrane helix</keyword>
<sequence length="248" mass="25394">MPEEPPPRAARALLPPRARLALLVLLLSAAACSLLLWSPQRLLSPGFTGLVPAPWAGPAFAVLFALSTLAFVPKPVLNAAAGALFGIHQGLALAVAGTTLGAALAFALGRGLGRDALRPLLRTKVLAALDRRLTHQGFRSVLLLRIIPGVPFAAANYGAAFSGVRPLVFLTATAVGVVPGTAAYVVAGASAASPTSPAFLLSAGLIVATGLFSTVSLWRARRRSTPRPAEPVPSRPGSRGARGQRSSA</sequence>
<dbReference type="Pfam" id="PF09335">
    <property type="entry name" value="VTT_dom"/>
    <property type="match status" value="1"/>
</dbReference>
<gene>
    <name evidence="10" type="ORF">C7M71_002165</name>
</gene>
<evidence type="ECO:0000256" key="1">
    <source>
        <dbReference type="ARBA" id="ARBA00004651"/>
    </source>
</evidence>
<evidence type="ECO:0000256" key="6">
    <source>
        <dbReference type="ARBA" id="ARBA00023136"/>
    </source>
</evidence>
<feature type="transmembrane region" description="Helical" evidence="7">
    <location>
        <begin position="91"/>
        <end position="112"/>
    </location>
</feature>
<evidence type="ECO:0000256" key="7">
    <source>
        <dbReference type="RuleBase" id="RU366058"/>
    </source>
</evidence>
<comment type="similarity">
    <text evidence="2 7">Belongs to the TVP38/TMEM64 family.</text>
</comment>
<feature type="transmembrane region" description="Helical" evidence="7">
    <location>
        <begin position="20"/>
        <end position="37"/>
    </location>
</feature>
<keyword evidence="6 7" id="KW-0472">Membrane</keyword>
<dbReference type="InterPro" id="IPR032816">
    <property type="entry name" value="VTT_dom"/>
</dbReference>
<dbReference type="AlphaFoldDB" id="A0A345SRV1"/>
<dbReference type="Proteomes" id="UP000249340">
    <property type="component" value="Chromosome"/>
</dbReference>
<accession>A0A345SRV1</accession>
<organism evidence="10 11">
    <name type="scientific">Peterkaempfera bronchialis</name>
    <dbReference type="NCBI Taxonomy" id="2126346"/>
    <lineage>
        <taxon>Bacteria</taxon>
        <taxon>Bacillati</taxon>
        <taxon>Actinomycetota</taxon>
        <taxon>Actinomycetes</taxon>
        <taxon>Kitasatosporales</taxon>
        <taxon>Streptomycetaceae</taxon>
        <taxon>Peterkaempfera</taxon>
    </lineage>
</organism>
<evidence type="ECO:0000256" key="5">
    <source>
        <dbReference type="ARBA" id="ARBA00022989"/>
    </source>
</evidence>
<feature type="transmembrane region" description="Helical" evidence="7">
    <location>
        <begin position="167"/>
        <end position="187"/>
    </location>
</feature>
<evidence type="ECO:0000256" key="2">
    <source>
        <dbReference type="ARBA" id="ARBA00008640"/>
    </source>
</evidence>
<evidence type="ECO:0000313" key="11">
    <source>
        <dbReference type="Proteomes" id="UP000249340"/>
    </source>
</evidence>
<name>A0A345SRV1_9ACTN</name>
<comment type="subcellular location">
    <subcellularLocation>
        <location evidence="1 7">Cell membrane</location>
        <topology evidence="1 7">Multi-pass membrane protein</topology>
    </subcellularLocation>
</comment>
<keyword evidence="11" id="KW-1185">Reference proteome</keyword>
<dbReference type="GO" id="GO:0005886">
    <property type="term" value="C:plasma membrane"/>
    <property type="evidence" value="ECO:0007669"/>
    <property type="project" value="UniProtKB-SubCell"/>
</dbReference>
<dbReference type="RefSeq" id="WP_111490917.1">
    <property type="nucleotide sequence ID" value="NZ_CP031264.1"/>
</dbReference>
<dbReference type="EMBL" id="CP031264">
    <property type="protein sequence ID" value="AXI76456.1"/>
    <property type="molecule type" value="Genomic_DNA"/>
</dbReference>
<protein>
    <recommendedName>
        <fullName evidence="7">TVP38/TMEM64 family membrane protein</fullName>
    </recommendedName>
</protein>
<feature type="region of interest" description="Disordered" evidence="8">
    <location>
        <begin position="223"/>
        <end position="248"/>
    </location>
</feature>
<feature type="domain" description="VTT" evidence="9">
    <location>
        <begin position="72"/>
        <end position="189"/>
    </location>
</feature>
<proteinExistence type="inferred from homology"/>